<evidence type="ECO:0000313" key="2">
    <source>
        <dbReference type="EMBL" id="CAB1370370.1"/>
    </source>
</evidence>
<dbReference type="EMBL" id="LR778301">
    <property type="protein sequence ID" value="CAB1370370.1"/>
    <property type="molecule type" value="Genomic_DNA"/>
</dbReference>
<reference evidence="2 3" key="1">
    <citation type="submission" date="2020-03" db="EMBL/GenBank/DDBJ databases">
        <authorList>
            <consortium name="Genoscope - CEA"/>
            <person name="William W."/>
        </authorList>
    </citation>
    <scope>NUCLEOTIDE SEQUENCE [LARGE SCALE GENOMIC DNA]</scope>
    <source>
        <strain evidence="3">DSM 16959</strain>
    </source>
</reference>
<dbReference type="OrthoDB" id="9775208at2"/>
<dbReference type="Pfam" id="PF13692">
    <property type="entry name" value="Glyco_trans_1_4"/>
    <property type="match status" value="1"/>
</dbReference>
<feature type="domain" description="Glycosyltransferase subfamily 4-like N-terminal" evidence="1">
    <location>
        <begin position="13"/>
        <end position="171"/>
    </location>
</feature>
<gene>
    <name evidence="2" type="ORF">DENOEST_3216</name>
</gene>
<accession>A0A6S6Y4R8</accession>
<name>A0A6S6Y4R8_9PROT</name>
<dbReference type="KEGG" id="doe:DENOEST_3216"/>
<dbReference type="PANTHER" id="PTHR12526:SF638">
    <property type="entry name" value="SPORE COAT PROTEIN SA"/>
    <property type="match status" value="1"/>
</dbReference>
<dbReference type="PANTHER" id="PTHR12526">
    <property type="entry name" value="GLYCOSYLTRANSFERASE"/>
    <property type="match status" value="1"/>
</dbReference>
<dbReference type="CDD" id="cd03811">
    <property type="entry name" value="GT4_GT28_WabH-like"/>
    <property type="match status" value="1"/>
</dbReference>
<evidence type="ECO:0000313" key="3">
    <source>
        <dbReference type="Proteomes" id="UP000515733"/>
    </source>
</evidence>
<dbReference type="RefSeq" id="WP_145771835.1">
    <property type="nucleotide sequence ID" value="NZ_LR778301.1"/>
</dbReference>
<dbReference type="AlphaFoldDB" id="A0A6S6Y4R8"/>
<proteinExistence type="predicted"/>
<dbReference type="Proteomes" id="UP000515733">
    <property type="component" value="Chromosome"/>
</dbReference>
<keyword evidence="3" id="KW-1185">Reference proteome</keyword>
<evidence type="ECO:0000259" key="1">
    <source>
        <dbReference type="Pfam" id="PF13439"/>
    </source>
</evidence>
<dbReference type="Pfam" id="PF13439">
    <property type="entry name" value="Glyco_transf_4"/>
    <property type="match status" value="1"/>
</dbReference>
<dbReference type="InterPro" id="IPR028098">
    <property type="entry name" value="Glyco_trans_4-like_N"/>
</dbReference>
<organism evidence="2 3">
    <name type="scientific">Denitratisoma oestradiolicum</name>
    <dbReference type="NCBI Taxonomy" id="311182"/>
    <lineage>
        <taxon>Bacteria</taxon>
        <taxon>Pseudomonadati</taxon>
        <taxon>Pseudomonadota</taxon>
        <taxon>Betaproteobacteria</taxon>
        <taxon>Nitrosomonadales</taxon>
        <taxon>Sterolibacteriaceae</taxon>
        <taxon>Denitratisoma</taxon>
    </lineage>
</organism>
<protein>
    <recommendedName>
        <fullName evidence="1">Glycosyltransferase subfamily 4-like N-terminal domain-containing protein</fullName>
    </recommendedName>
</protein>
<sequence length="352" mass="37411">MRFAFVVTNLAGGGAEKAVAKLAAALVARGHEARLVLLENHIEHRPPAGVHLEVLADGPVSKGWLGRRRLAWRLKHWAYRQGPFDLIVSTLPFADEVTALAALPRHCCRIANTLSAELARLPPTKAARRRARYRALYGSRPLIAVSAGVADDLREGLGLDTRIVTIPNLFDSHAIRVAAAEPASGLPGRPYGIHVGRFAPQKRHDLLLEAWGRLEQAPLLVLLTAPDPALTALIAARGLEGRVLVAGFQTNPYPWIAGAELLVLCSDHEGLPNVLIESLLCGTPALSTDCPSGPAEILAAFPECLVPPGDAAALAAAMDRCLKHPPDPARADLSAYSPAAVAAAYERLAEGC</sequence>
<dbReference type="Gene3D" id="3.40.50.2000">
    <property type="entry name" value="Glycogen Phosphorylase B"/>
    <property type="match status" value="2"/>
</dbReference>
<dbReference type="SUPFAM" id="SSF53756">
    <property type="entry name" value="UDP-Glycosyltransferase/glycogen phosphorylase"/>
    <property type="match status" value="1"/>
</dbReference>
<dbReference type="GO" id="GO:0016757">
    <property type="term" value="F:glycosyltransferase activity"/>
    <property type="evidence" value="ECO:0007669"/>
    <property type="project" value="TreeGrafter"/>
</dbReference>